<dbReference type="Proteomes" id="UP000192596">
    <property type="component" value="Unassembled WGS sequence"/>
</dbReference>
<organism evidence="2 3">
    <name type="scientific">Cryoendolithus antarcticus</name>
    <dbReference type="NCBI Taxonomy" id="1507870"/>
    <lineage>
        <taxon>Eukaryota</taxon>
        <taxon>Fungi</taxon>
        <taxon>Dikarya</taxon>
        <taxon>Ascomycota</taxon>
        <taxon>Pezizomycotina</taxon>
        <taxon>Dothideomycetes</taxon>
        <taxon>Dothideomycetidae</taxon>
        <taxon>Cladosporiales</taxon>
        <taxon>Cladosporiaceae</taxon>
        <taxon>Cryoendolithus</taxon>
    </lineage>
</organism>
<gene>
    <name evidence="2" type="ORF">B0A48_08851</name>
</gene>
<reference evidence="3" key="1">
    <citation type="submission" date="2017-03" db="EMBL/GenBank/DDBJ databases">
        <title>Genomes of endolithic fungi from Antarctica.</title>
        <authorList>
            <person name="Coleine C."/>
            <person name="Masonjones S."/>
            <person name="Stajich J.E."/>
        </authorList>
    </citation>
    <scope>NUCLEOTIDE SEQUENCE [LARGE SCALE GENOMIC DNA]</scope>
    <source>
        <strain evidence="3">CCFEE 5527</strain>
    </source>
</reference>
<evidence type="ECO:0000256" key="1">
    <source>
        <dbReference type="SAM" id="MobiDB-lite"/>
    </source>
</evidence>
<sequence>MAPPGSRTPKLDKLQQQLRDLGIAPGKTVAGCKGLLRVEREKVERAKALCKQLEREKVTLKEAQHQAQRTKQARYLKPKHKCAGSGSEGEEDEVYEHFQQRYGSDDNDLAAWQQLCRDLELEPGPSKTQCKRRIAEVYVYIKQMVLAQKNGAKIDKLATFSALYRTIKTYGA</sequence>
<evidence type="ECO:0000313" key="2">
    <source>
        <dbReference type="EMBL" id="OQO06263.1"/>
    </source>
</evidence>
<accession>A0A1V8T4C5</accession>
<feature type="region of interest" description="Disordered" evidence="1">
    <location>
        <begin position="63"/>
        <end position="91"/>
    </location>
</feature>
<evidence type="ECO:0000313" key="3">
    <source>
        <dbReference type="Proteomes" id="UP000192596"/>
    </source>
</evidence>
<proteinExistence type="predicted"/>
<keyword evidence="3" id="KW-1185">Reference proteome</keyword>
<dbReference type="EMBL" id="NAJO01000017">
    <property type="protein sequence ID" value="OQO06263.1"/>
    <property type="molecule type" value="Genomic_DNA"/>
</dbReference>
<protein>
    <submittedName>
        <fullName evidence="2">Uncharacterized protein</fullName>
    </submittedName>
</protein>
<dbReference type="OrthoDB" id="6105938at2759"/>
<dbReference type="AlphaFoldDB" id="A0A1V8T4C5"/>
<feature type="compositionally biased region" description="Basic residues" evidence="1">
    <location>
        <begin position="71"/>
        <end position="82"/>
    </location>
</feature>
<comment type="caution">
    <text evidence="2">The sequence shown here is derived from an EMBL/GenBank/DDBJ whole genome shotgun (WGS) entry which is preliminary data.</text>
</comment>
<dbReference type="InParanoid" id="A0A1V8T4C5"/>
<name>A0A1V8T4C5_9PEZI</name>